<organism evidence="2 3">
    <name type="scientific">Nasonia vitripennis</name>
    <name type="common">Parasitic wasp</name>
    <dbReference type="NCBI Taxonomy" id="7425"/>
    <lineage>
        <taxon>Eukaryota</taxon>
        <taxon>Metazoa</taxon>
        <taxon>Ecdysozoa</taxon>
        <taxon>Arthropoda</taxon>
        <taxon>Hexapoda</taxon>
        <taxon>Insecta</taxon>
        <taxon>Pterygota</taxon>
        <taxon>Neoptera</taxon>
        <taxon>Endopterygota</taxon>
        <taxon>Hymenoptera</taxon>
        <taxon>Apocrita</taxon>
        <taxon>Proctotrupomorpha</taxon>
        <taxon>Chalcidoidea</taxon>
        <taxon>Pteromalidae</taxon>
        <taxon>Pteromalinae</taxon>
        <taxon>Nasonia</taxon>
    </lineage>
</organism>
<evidence type="ECO:0000313" key="3">
    <source>
        <dbReference type="Proteomes" id="UP000002358"/>
    </source>
</evidence>
<feature type="region of interest" description="Disordered" evidence="1">
    <location>
        <begin position="34"/>
        <end position="63"/>
    </location>
</feature>
<keyword evidence="3" id="KW-1185">Reference proteome</keyword>
<dbReference type="AlphaFoldDB" id="A0A7M7QM14"/>
<sequence length="246" mass="27716">MQHILNKLKNMENVPKVDLKNGILSSLDNRQIRDHSIKKKKISTRSPALTQRSASEPKSTSNMSGNFVHNFPKHQQSTATVSGCYSYLQVHMPTQPNSSNEFLRLNSFNKRSDSESDDLWSCVVPIESEQQHVQQTTIASTTNATATITSNTTLLTNMITTTTITTTTSFVRQLASCDCSSSSEQHRYPMCVSNFEPQRHSHQQINKIFHDSSRQISDDISWEFAISEAPIARLESLDELDQDHGK</sequence>
<accession>A0A7M7QM14</accession>
<proteinExistence type="predicted"/>
<dbReference type="RefSeq" id="XP_031788978.1">
    <property type="nucleotide sequence ID" value="XM_031933118.1"/>
</dbReference>
<name>A0A7M7QM14_NASVI</name>
<protein>
    <submittedName>
        <fullName evidence="2">Uncharacterized protein</fullName>
    </submittedName>
</protein>
<dbReference type="EnsemblMetazoa" id="XM_031933118">
    <property type="protein sequence ID" value="XP_031788978"/>
    <property type="gene ID" value="LOC107982113"/>
</dbReference>
<feature type="compositionally biased region" description="Polar residues" evidence="1">
    <location>
        <begin position="44"/>
        <end position="63"/>
    </location>
</feature>
<evidence type="ECO:0000313" key="2">
    <source>
        <dbReference type="EnsemblMetazoa" id="XP_031788978"/>
    </source>
</evidence>
<dbReference type="Proteomes" id="UP000002358">
    <property type="component" value="Unassembled WGS sequence"/>
</dbReference>
<reference evidence="2" key="1">
    <citation type="submission" date="2021-01" db="UniProtKB">
        <authorList>
            <consortium name="EnsemblMetazoa"/>
        </authorList>
    </citation>
    <scope>IDENTIFICATION</scope>
</reference>
<evidence type="ECO:0000256" key="1">
    <source>
        <dbReference type="SAM" id="MobiDB-lite"/>
    </source>
</evidence>
<dbReference type="GeneID" id="107982113"/>